<keyword evidence="4" id="KW-1185">Reference proteome</keyword>
<feature type="compositionally biased region" description="Basic and acidic residues" evidence="1">
    <location>
        <begin position="226"/>
        <end position="245"/>
    </location>
</feature>
<dbReference type="EMBL" id="CAJSLV010000092">
    <property type="protein sequence ID" value="CAG6397865.1"/>
    <property type="molecule type" value="Genomic_DNA"/>
</dbReference>
<accession>A0A9W4DXB1</accession>
<comment type="caution">
    <text evidence="3">The sequence shown here is derived from an EMBL/GenBank/DDBJ whole genome shotgun (WGS) entry which is preliminary data.</text>
</comment>
<feature type="compositionally biased region" description="Basic residues" evidence="1">
    <location>
        <begin position="470"/>
        <end position="486"/>
    </location>
</feature>
<dbReference type="Proteomes" id="UP001152519">
    <property type="component" value="Unassembled WGS sequence"/>
</dbReference>
<sequence length="636" mass="68604">MGFSWKGAVNKVGDGIEHGVDKVKKKAGAVIDHGAHIVGDGLEHVGLDDAADWVEDKGDQVADHLGAHVAEQQLGQTNDPKELLHGDPSKIREAVLHLAKLSLAFDTGHTGLSHLDPGDWDGEGAEAFRAKFKAQPSKWAHAATACAQAGLALETYAETVDWAIGQAKEAVRLWKQGVAARKAAADAYNTAVDQYHDDVKAYNDKVDDGKDPGTKPVKPADFTDPGAKDKQAAKDTLDTARKQRDSAAATAEAKVRTATELAPKKPDFSDRMQNDFGDVGKAAPIAAEHFAGGLVRSVTDLDKFVRGLDPMDPYNLTHPAQYLTHLNATAAGLVDMTQHPERLPGIILGTGWGSDGSEASGRLIGNILLAIATDGGSAAGKTAAENAAKNAAKDAAEQAARGGARAAAEDPAKAAIEQAAKKCVSDPIDVATGDMILPARHAPAGPGTHPPVVVPDRPLLRAVLGVHPRPAPRTRRPGSRLRRRRRCDPPLPRADDRRPDPAQSRPSLAAGTGRPAGQPPPHHQHRDGPHPPLRSRSRRTDHSRRAHSAGPDRGHRPQRQRLRNHLRRSRRTHRDPPQRRLPPHPGQRERPHHRPARTGPDSPRSIRHHRTHLQLRHRRQPVRGHQLLRPAPSVHL</sequence>
<feature type="domain" description="Putative T7SS secretion signal" evidence="2">
    <location>
        <begin position="17"/>
        <end position="266"/>
    </location>
</feature>
<evidence type="ECO:0000259" key="2">
    <source>
        <dbReference type="Pfam" id="PF21725"/>
    </source>
</evidence>
<feature type="compositionally biased region" description="Basic residues" evidence="1">
    <location>
        <begin position="556"/>
        <end position="573"/>
    </location>
</feature>
<feature type="region of interest" description="Disordered" evidence="1">
    <location>
        <begin position="463"/>
        <end position="636"/>
    </location>
</feature>
<gene>
    <name evidence="3" type="ORF">SCOCK_60198</name>
</gene>
<feature type="compositionally biased region" description="Basic residues" evidence="1">
    <location>
        <begin position="533"/>
        <end position="547"/>
    </location>
</feature>
<protein>
    <recommendedName>
        <fullName evidence="2">Putative T7SS secretion signal domain-containing protein</fullName>
    </recommendedName>
</protein>
<evidence type="ECO:0000256" key="1">
    <source>
        <dbReference type="SAM" id="MobiDB-lite"/>
    </source>
</evidence>
<name>A0A9W4DXB1_9ACTN</name>
<feature type="compositionally biased region" description="Basic residues" evidence="1">
    <location>
        <begin position="605"/>
        <end position="622"/>
    </location>
</feature>
<proteinExistence type="predicted"/>
<dbReference type="AlphaFoldDB" id="A0A9W4DXB1"/>
<feature type="region of interest" description="Disordered" evidence="1">
    <location>
        <begin position="202"/>
        <end position="258"/>
    </location>
</feature>
<reference evidence="3" key="1">
    <citation type="submission" date="2021-05" db="EMBL/GenBank/DDBJ databases">
        <authorList>
            <person name="Arsene-Ploetze F."/>
        </authorList>
    </citation>
    <scope>NUCLEOTIDE SEQUENCE</scope>
    <source>
        <strain evidence="3">DSM 42138</strain>
    </source>
</reference>
<evidence type="ECO:0000313" key="3">
    <source>
        <dbReference type="EMBL" id="CAG6397865.1"/>
    </source>
</evidence>
<feature type="compositionally biased region" description="Basic and acidic residues" evidence="1">
    <location>
        <begin position="202"/>
        <end position="213"/>
    </location>
</feature>
<dbReference type="InterPro" id="IPR049082">
    <property type="entry name" value="T7SS_signal"/>
</dbReference>
<dbReference type="Pfam" id="PF21725">
    <property type="entry name" value="T7SS_signal"/>
    <property type="match status" value="1"/>
</dbReference>
<evidence type="ECO:0000313" key="4">
    <source>
        <dbReference type="Proteomes" id="UP001152519"/>
    </source>
</evidence>
<organism evidence="3 4">
    <name type="scientific">Actinacidiphila cocklensis</name>
    <dbReference type="NCBI Taxonomy" id="887465"/>
    <lineage>
        <taxon>Bacteria</taxon>
        <taxon>Bacillati</taxon>
        <taxon>Actinomycetota</taxon>
        <taxon>Actinomycetes</taxon>
        <taxon>Kitasatosporales</taxon>
        <taxon>Streptomycetaceae</taxon>
        <taxon>Actinacidiphila</taxon>
    </lineage>
</organism>